<dbReference type="EMBL" id="BDUF01000018">
    <property type="protein sequence ID" value="GAX89256.1"/>
    <property type="molecule type" value="Genomic_DNA"/>
</dbReference>
<dbReference type="Pfam" id="PF00465">
    <property type="entry name" value="Fe-ADH"/>
    <property type="match status" value="1"/>
</dbReference>
<dbReference type="RefSeq" id="WP_096180948.1">
    <property type="nucleotide sequence ID" value="NZ_BDUF01000018.1"/>
</dbReference>
<sequence>MHKFVSPVTLWFGEGSIQILIDECKRFAAKKVILFADPGVIQAGLAARVEEVLQSGGIEYSVYDQIVPEPPLAVADQAVQAVRASGADMVVAIGGGSALDLAKAAATVAENEGSIPDYLNLTGTRKLARKGLPKILIPTTSGTGSEVTDIAVFSLETTKDVITNPYLLADAAIVDPELTCSLPPRATAATGMDAFTHAVEAYISVNATTLTDSLALEAVKLISGNLRTAVWHGTNREARKNMAWGSVIAGMAFYNAGVSGVHALAYPIGGLFHVSHGESNSVLLPYVFDFIWPSCMEKVARIGQAMGVCTPRMTVREAALATIQGMRDLVADVGLPSTLDAYGIGEGDLDLLANDAIKQTRLLARSPKPYRVEDIRRIYRNALSGN</sequence>
<dbReference type="InterPro" id="IPR001670">
    <property type="entry name" value="ADH_Fe/GldA"/>
</dbReference>
<dbReference type="InterPro" id="IPR039697">
    <property type="entry name" value="Alcohol_dehydrogenase_Fe"/>
</dbReference>
<evidence type="ECO:0000313" key="7">
    <source>
        <dbReference type="Proteomes" id="UP000217785"/>
    </source>
</evidence>
<reference evidence="7" key="1">
    <citation type="submission" date="2017-07" db="EMBL/GenBank/DDBJ databases">
        <title>Draft genome sequence of Effusibacillus lacus strain skLN1.</title>
        <authorList>
            <person name="Watanabe M."/>
            <person name="Kojima H."/>
            <person name="Fukui M."/>
        </authorList>
    </citation>
    <scope>NUCLEOTIDE SEQUENCE [LARGE SCALE GENOMIC DNA]</scope>
    <source>
        <strain evidence="7">skLN1</strain>
    </source>
</reference>
<dbReference type="GO" id="GO:0046872">
    <property type="term" value="F:metal ion binding"/>
    <property type="evidence" value="ECO:0007669"/>
    <property type="project" value="InterPro"/>
</dbReference>
<dbReference type="OrthoDB" id="9815791at2"/>
<comment type="similarity">
    <text evidence="1">Belongs to the iron-containing alcohol dehydrogenase family.</text>
</comment>
<dbReference type="SUPFAM" id="SSF56796">
    <property type="entry name" value="Dehydroquinate synthase-like"/>
    <property type="match status" value="1"/>
</dbReference>
<gene>
    <name evidence="6" type="ORF">EFBL_0874</name>
</gene>
<evidence type="ECO:0000259" key="4">
    <source>
        <dbReference type="Pfam" id="PF00465"/>
    </source>
</evidence>
<protein>
    <submittedName>
        <fullName evidence="6">Alcohol dehydrogenase</fullName>
    </submittedName>
</protein>
<evidence type="ECO:0000256" key="3">
    <source>
        <dbReference type="ARBA" id="ARBA00023027"/>
    </source>
</evidence>
<dbReference type="InterPro" id="IPR056798">
    <property type="entry name" value="ADH_Fe_C"/>
</dbReference>
<dbReference type="Pfam" id="PF25137">
    <property type="entry name" value="ADH_Fe_C"/>
    <property type="match status" value="1"/>
</dbReference>
<dbReference type="InterPro" id="IPR018211">
    <property type="entry name" value="ADH_Fe_CS"/>
</dbReference>
<dbReference type="AlphaFoldDB" id="A0A292YJC1"/>
<keyword evidence="2" id="KW-0560">Oxidoreductase</keyword>
<dbReference type="PROSITE" id="PS00913">
    <property type="entry name" value="ADH_IRON_1"/>
    <property type="match status" value="1"/>
</dbReference>
<evidence type="ECO:0000313" key="6">
    <source>
        <dbReference type="EMBL" id="GAX89256.1"/>
    </source>
</evidence>
<evidence type="ECO:0000256" key="1">
    <source>
        <dbReference type="ARBA" id="ARBA00007358"/>
    </source>
</evidence>
<keyword evidence="3" id="KW-0520">NAD</keyword>
<dbReference type="Gene3D" id="3.40.50.1970">
    <property type="match status" value="1"/>
</dbReference>
<dbReference type="FunFam" id="1.20.1090.10:FF:000001">
    <property type="entry name" value="Aldehyde-alcohol dehydrogenase"/>
    <property type="match status" value="1"/>
</dbReference>
<organism evidence="6 7">
    <name type="scientific">Effusibacillus lacus</name>
    <dbReference type="NCBI Taxonomy" id="1348429"/>
    <lineage>
        <taxon>Bacteria</taxon>
        <taxon>Bacillati</taxon>
        <taxon>Bacillota</taxon>
        <taxon>Bacilli</taxon>
        <taxon>Bacillales</taxon>
        <taxon>Alicyclobacillaceae</taxon>
        <taxon>Effusibacillus</taxon>
    </lineage>
</organism>
<accession>A0A292YJC1</accession>
<keyword evidence="7" id="KW-1185">Reference proteome</keyword>
<evidence type="ECO:0000256" key="2">
    <source>
        <dbReference type="ARBA" id="ARBA00023002"/>
    </source>
</evidence>
<evidence type="ECO:0000259" key="5">
    <source>
        <dbReference type="Pfam" id="PF25137"/>
    </source>
</evidence>
<dbReference type="PANTHER" id="PTHR11496">
    <property type="entry name" value="ALCOHOL DEHYDROGENASE"/>
    <property type="match status" value="1"/>
</dbReference>
<feature type="domain" description="Fe-containing alcohol dehydrogenase-like C-terminal" evidence="5">
    <location>
        <begin position="187"/>
        <end position="382"/>
    </location>
</feature>
<name>A0A292YJC1_9BACL</name>
<feature type="domain" description="Alcohol dehydrogenase iron-type/glycerol dehydrogenase GldA" evidence="4">
    <location>
        <begin position="7"/>
        <end position="176"/>
    </location>
</feature>
<dbReference type="GO" id="GO:0004022">
    <property type="term" value="F:alcohol dehydrogenase (NAD+) activity"/>
    <property type="evidence" value="ECO:0007669"/>
    <property type="project" value="UniProtKB-ARBA"/>
</dbReference>
<comment type="caution">
    <text evidence="6">The sequence shown here is derived from an EMBL/GenBank/DDBJ whole genome shotgun (WGS) entry which is preliminary data.</text>
</comment>
<dbReference type="Proteomes" id="UP000217785">
    <property type="component" value="Unassembled WGS sequence"/>
</dbReference>
<dbReference type="CDD" id="cd08551">
    <property type="entry name" value="Fe-ADH"/>
    <property type="match status" value="1"/>
</dbReference>
<dbReference type="PANTHER" id="PTHR11496:SF102">
    <property type="entry name" value="ALCOHOL DEHYDROGENASE 4"/>
    <property type="match status" value="1"/>
</dbReference>
<proteinExistence type="inferred from homology"/>
<dbReference type="Gene3D" id="1.20.1090.10">
    <property type="entry name" value="Dehydroquinate synthase-like - alpha domain"/>
    <property type="match status" value="1"/>
</dbReference>
<dbReference type="FunFam" id="3.40.50.1970:FF:000003">
    <property type="entry name" value="Alcohol dehydrogenase, iron-containing"/>
    <property type="match status" value="1"/>
</dbReference>